<feature type="transmembrane region" description="Helical" evidence="1">
    <location>
        <begin position="12"/>
        <end position="35"/>
    </location>
</feature>
<dbReference type="Proteomes" id="UP000320791">
    <property type="component" value="Unassembled WGS sequence"/>
</dbReference>
<keyword evidence="1" id="KW-1133">Transmembrane helix</keyword>
<feature type="transmembrane region" description="Helical" evidence="1">
    <location>
        <begin position="41"/>
        <end position="61"/>
    </location>
</feature>
<keyword evidence="1" id="KW-0812">Transmembrane</keyword>
<protein>
    <recommendedName>
        <fullName evidence="4">Oligosaccharide flippase family protein</fullName>
    </recommendedName>
</protein>
<reference evidence="2 3" key="1">
    <citation type="submission" date="2019-08" db="EMBL/GenBank/DDBJ databases">
        <authorList>
            <person name="Lei W."/>
        </authorList>
    </citation>
    <scope>NUCLEOTIDE SEQUENCE [LARGE SCALE GENOMIC DNA]</scope>
    <source>
        <strain evidence="2 3">CCUG 58627</strain>
    </source>
</reference>
<evidence type="ECO:0000256" key="1">
    <source>
        <dbReference type="SAM" id="Phobius"/>
    </source>
</evidence>
<organism evidence="2 3">
    <name type="scientific">Corynebacterium canis</name>
    <dbReference type="NCBI Taxonomy" id="679663"/>
    <lineage>
        <taxon>Bacteria</taxon>
        <taxon>Bacillati</taxon>
        <taxon>Actinomycetota</taxon>
        <taxon>Actinomycetes</taxon>
        <taxon>Mycobacteriales</taxon>
        <taxon>Corynebacteriaceae</taxon>
        <taxon>Corynebacterium</taxon>
    </lineage>
</organism>
<comment type="caution">
    <text evidence="2">The sequence shown here is derived from an EMBL/GenBank/DDBJ whole genome shotgun (WGS) entry which is preliminary data.</text>
</comment>
<feature type="transmembrane region" description="Helical" evidence="1">
    <location>
        <begin position="383"/>
        <end position="401"/>
    </location>
</feature>
<evidence type="ECO:0000313" key="3">
    <source>
        <dbReference type="Proteomes" id="UP000320791"/>
    </source>
</evidence>
<feature type="transmembrane region" description="Helical" evidence="1">
    <location>
        <begin position="356"/>
        <end position="377"/>
    </location>
</feature>
<name>A0A5C5USV8_9CORY</name>
<feature type="transmembrane region" description="Helical" evidence="1">
    <location>
        <begin position="308"/>
        <end position="327"/>
    </location>
</feature>
<sequence>MARVLSFSNAFAGFLAQVFSSLTTFVIVILTARFLDLGVHGHFVFGVALCQIVLSLVRALCGETIVVLSTRGKVAKKTFDSAVSAAVLATAIGSAACLVAGAFWAEYRAVLITTAFVCLPVCFLDVVRYCTISMKRSTLLLATDAAVFIITISAYIIAGSYTQSPVVFLIAWGAACGVCAGALALRLGIRGVDTRTTWNWLRVNFARSSAFVAEAALGALAGVAVLSVMAIVTDSEQISIFRTALTIMGVTGLINNFMRSTVLRELSPELLKQRRTLLRVFCLMVAAVSTVIVAFGVCIWVAPSWLTVAIFGSNFLAIVPVLLPTILHRVSASCSTIPTIFLRAQGVTWTATRLRIIVVTLGIVIGPLGAYLYGAWGALMGEMITYLMLFIGLSALVLVTARKQEAA</sequence>
<feature type="transmembrane region" description="Helical" evidence="1">
    <location>
        <begin position="109"/>
        <end position="127"/>
    </location>
</feature>
<dbReference type="RefSeq" id="WP_146323453.1">
    <property type="nucleotide sequence ID" value="NZ_BAABLR010000027.1"/>
</dbReference>
<dbReference type="EMBL" id="VOHM01000003">
    <property type="protein sequence ID" value="TWT28692.1"/>
    <property type="molecule type" value="Genomic_DNA"/>
</dbReference>
<feature type="transmembrane region" description="Helical" evidence="1">
    <location>
        <begin position="139"/>
        <end position="161"/>
    </location>
</feature>
<evidence type="ECO:0000313" key="2">
    <source>
        <dbReference type="EMBL" id="TWT28692.1"/>
    </source>
</evidence>
<feature type="transmembrane region" description="Helical" evidence="1">
    <location>
        <begin position="277"/>
        <end position="302"/>
    </location>
</feature>
<feature type="transmembrane region" description="Helical" evidence="1">
    <location>
        <begin position="238"/>
        <end position="257"/>
    </location>
</feature>
<dbReference type="OrthoDB" id="4401488at2"/>
<accession>A0A5C5USV8</accession>
<feature type="transmembrane region" description="Helical" evidence="1">
    <location>
        <begin position="210"/>
        <end position="232"/>
    </location>
</feature>
<evidence type="ECO:0008006" key="4">
    <source>
        <dbReference type="Google" id="ProtNLM"/>
    </source>
</evidence>
<dbReference type="AlphaFoldDB" id="A0A5C5USV8"/>
<gene>
    <name evidence="2" type="ORF">FRX94_02035</name>
</gene>
<proteinExistence type="predicted"/>
<keyword evidence="1" id="KW-0472">Membrane</keyword>
<keyword evidence="3" id="KW-1185">Reference proteome</keyword>
<feature type="transmembrane region" description="Helical" evidence="1">
    <location>
        <begin position="82"/>
        <end position="103"/>
    </location>
</feature>
<feature type="transmembrane region" description="Helical" evidence="1">
    <location>
        <begin position="167"/>
        <end position="189"/>
    </location>
</feature>